<dbReference type="SUPFAM" id="SSF48452">
    <property type="entry name" value="TPR-like"/>
    <property type="match status" value="1"/>
</dbReference>
<keyword evidence="2" id="KW-1185">Reference proteome</keyword>
<dbReference type="OrthoDB" id="9814887at2"/>
<dbReference type="SMART" id="SM00028">
    <property type="entry name" value="TPR"/>
    <property type="match status" value="3"/>
</dbReference>
<organism evidence="1 2">
    <name type="scientific">Candidatus Aquarickettsia rohweri</name>
    <dbReference type="NCBI Taxonomy" id="2602574"/>
    <lineage>
        <taxon>Bacteria</taxon>
        <taxon>Pseudomonadati</taxon>
        <taxon>Pseudomonadota</taxon>
        <taxon>Alphaproteobacteria</taxon>
        <taxon>Rickettsiales</taxon>
        <taxon>Candidatus Midichloriaceae</taxon>
        <taxon>Candidatus Aquarickettsia</taxon>
    </lineage>
</organism>
<comment type="caution">
    <text evidence="1">The sequence shown here is derived from an EMBL/GenBank/DDBJ whole genome shotgun (WGS) entry which is preliminary data.</text>
</comment>
<gene>
    <name evidence="1" type="ORF">EIC27_00895</name>
</gene>
<evidence type="ECO:0000313" key="1">
    <source>
        <dbReference type="EMBL" id="RST71305.1"/>
    </source>
</evidence>
<dbReference type="RefSeq" id="WP_126044282.1">
    <property type="nucleotide sequence ID" value="NZ_RXFM01000007.1"/>
</dbReference>
<accession>A0A3S0FT71</accession>
<proteinExistence type="predicted"/>
<protein>
    <submittedName>
        <fullName evidence="1">Uncharacterized protein</fullName>
    </submittedName>
</protein>
<name>A0A3S0FT71_9RICK</name>
<evidence type="ECO:0000313" key="2">
    <source>
        <dbReference type="Proteomes" id="UP000279470"/>
    </source>
</evidence>
<dbReference type="InterPro" id="IPR011990">
    <property type="entry name" value="TPR-like_helical_dom_sf"/>
</dbReference>
<dbReference type="Gene3D" id="1.25.40.10">
    <property type="entry name" value="Tetratricopeptide repeat domain"/>
    <property type="match status" value="1"/>
</dbReference>
<dbReference type="Proteomes" id="UP000279470">
    <property type="component" value="Unassembled WGS sequence"/>
</dbReference>
<sequence length="233" mass="27725">MTHPLTSERIRFIESVNDKVILNKNSKYPNQSLINEFNIIKAKLFAITNSFTDTNKIYDCKEDYCLYANCIAYSKNKNFEKAIEIIDKLIKKNPNYIYYYITKAQLLFESGDISQSNYYYQMVTKKDPKLYISKYELANQLIIKRINIKKAIELLKEVIFHYSSVPEIWKKLGNAYYINKDYFEANKHYFKSSIIVGDKKLSEIFLKRSQKYAKTIEQKNQIILLEKKFSEMH</sequence>
<reference evidence="2" key="1">
    <citation type="submission" date="2018-11" db="EMBL/GenBank/DDBJ databases">
        <title>Phylogenetic, genomic, and biogeographic characterization of a novel and ubiquitous marine invertebrate-associated Rickettsiales parasite, Candidatus Marinoinvertebrata rohwerii, gen. nov., sp. nov.</title>
        <authorList>
            <person name="Klinges J.G."/>
            <person name="Rosales S.M."/>
            <person name="Mcminds R."/>
            <person name="Shaver E.C."/>
            <person name="Shantz A."/>
            <person name="Peters E.C."/>
            <person name="Burkepile D.E."/>
            <person name="Silliman B.R."/>
            <person name="Vega Thurber R.L."/>
        </authorList>
    </citation>
    <scope>NUCLEOTIDE SEQUENCE [LARGE SCALE GENOMIC DNA]</scope>
    <source>
        <strain evidence="2">a_cerv_44</strain>
    </source>
</reference>
<dbReference type="AlphaFoldDB" id="A0A3S0FT71"/>
<dbReference type="InterPro" id="IPR019734">
    <property type="entry name" value="TPR_rpt"/>
</dbReference>
<dbReference type="EMBL" id="RXFM01000007">
    <property type="protein sequence ID" value="RST71305.1"/>
    <property type="molecule type" value="Genomic_DNA"/>
</dbReference>